<organism evidence="1 2">
    <name type="scientific">Sphingopyxis indica</name>
    <dbReference type="NCBI Taxonomy" id="436663"/>
    <lineage>
        <taxon>Bacteria</taxon>
        <taxon>Pseudomonadati</taxon>
        <taxon>Pseudomonadota</taxon>
        <taxon>Alphaproteobacteria</taxon>
        <taxon>Sphingomonadales</taxon>
        <taxon>Sphingomonadaceae</taxon>
        <taxon>Sphingopyxis</taxon>
    </lineage>
</organism>
<dbReference type="AlphaFoldDB" id="A0A239G5R3"/>
<dbReference type="Proteomes" id="UP000198339">
    <property type="component" value="Unassembled WGS sequence"/>
</dbReference>
<gene>
    <name evidence="1" type="ORF">SAMN06295955_10317</name>
</gene>
<evidence type="ECO:0000313" key="1">
    <source>
        <dbReference type="EMBL" id="SNS63992.1"/>
    </source>
</evidence>
<name>A0A239G5R3_9SPHN</name>
<sequence>MNLAASDFPQPAGTASLSKPGFDIILAVSGARQAALPTACLLRARAQRASQAARLHARCRTLGGHAGGARSVDQGPARFLDLSDRGGMLPETVNSPFTRGFQPMLNPSRIGRWLSVEPIPPVEDFME</sequence>
<reference evidence="1 2" key="1">
    <citation type="submission" date="2017-06" db="EMBL/GenBank/DDBJ databases">
        <authorList>
            <person name="Kim H.J."/>
            <person name="Triplett B.A."/>
        </authorList>
    </citation>
    <scope>NUCLEOTIDE SEQUENCE [LARGE SCALE GENOMIC DNA]</scope>
    <source>
        <strain evidence="1 2">DS15</strain>
    </source>
</reference>
<dbReference type="RefSeq" id="WP_141133924.1">
    <property type="nucleotide sequence ID" value="NZ_FZPA01000003.1"/>
</dbReference>
<accession>A0A239G5R3</accession>
<proteinExistence type="predicted"/>
<evidence type="ECO:0000313" key="2">
    <source>
        <dbReference type="Proteomes" id="UP000198339"/>
    </source>
</evidence>
<dbReference type="OrthoDB" id="7449122at2"/>
<dbReference type="EMBL" id="FZPA01000003">
    <property type="protein sequence ID" value="SNS63992.1"/>
    <property type="molecule type" value="Genomic_DNA"/>
</dbReference>
<protein>
    <submittedName>
        <fullName evidence="1">Uncharacterized protein</fullName>
    </submittedName>
</protein>
<keyword evidence="2" id="KW-1185">Reference proteome</keyword>